<feature type="domain" description="SusD-like N-terminal" evidence="7">
    <location>
        <begin position="39"/>
        <end position="236"/>
    </location>
</feature>
<evidence type="ECO:0000256" key="4">
    <source>
        <dbReference type="ARBA" id="ARBA00023136"/>
    </source>
</evidence>
<keyword evidence="4" id="KW-0472">Membrane</keyword>
<evidence type="ECO:0000256" key="1">
    <source>
        <dbReference type="ARBA" id="ARBA00004442"/>
    </source>
</evidence>
<proteinExistence type="inferred from homology"/>
<name>A0A411DJ77_CHRID</name>
<evidence type="ECO:0000259" key="6">
    <source>
        <dbReference type="Pfam" id="PF07980"/>
    </source>
</evidence>
<sequence>MKKLIISGLFLSLLTAASCERDLDQYSSKNTLSDQAFQTSSDYRLALDGIYDAMKETGYFSGDNGNQNIMADITSDNLIQSPSGRLSNNRAWILEFGADDGQTTALYSAAYQAISRANFVLENLGKGILSPADALKVEAEARALRGIIHFDLVRAYCKIPTQSADANSSLGIAYMTTTSNSPVTRDLTVAQVYDKIIGDLEFARINIPQTNDTAAPFTKGRLNKAAIDGLLSRVYLYRGDNTKALQTAEESIALSPSVGSIDNFPSVWNNTNQDGTLLEILNSDAEKVTVGVSYNQIVGGAIKSEFVVYKNFYDMYTPKDIRKSTYFQVSSYSGQSYINVIKYNTRGSLPNVVNYKYLRTAEVYLNGAEAAYTSNPARALALLNILRKSRYSDYTPLNLTGIVLWNEIQKERRLELMGEDDRWYTLKRLGLGLTRPALGALSTGGGATAPTLTLPSSSYKWQWPIPLGAININSSIQQNEGYK</sequence>
<evidence type="ECO:0000313" key="8">
    <source>
        <dbReference type="EMBL" id="QBA20419.1"/>
    </source>
</evidence>
<reference evidence="8" key="1">
    <citation type="submission" date="2019-01" db="EMBL/GenBank/DDBJ databases">
        <title>Whole Genome Sequencing for Putative Detection of Antimicrobial Resistance and Potential Virulence Factors in Chryseobacterium indologenes isolated from Nile Tilapia in Tanzania.</title>
        <authorList>
            <person name="Mwega E."/>
            <person name="Mutoloki S."/>
            <person name="Mugimba K."/>
            <person name="Colquhoun D."/>
            <person name="Mdegela R."/>
            <person name="Evensen O."/>
            <person name="Wasteson Y."/>
        </authorList>
    </citation>
    <scope>NUCLEOTIDE SEQUENCE [LARGE SCALE GENOMIC DNA]</scope>
    <source>
        <strain evidence="8">StR 01</strain>
    </source>
</reference>
<evidence type="ECO:0000256" key="2">
    <source>
        <dbReference type="ARBA" id="ARBA00006275"/>
    </source>
</evidence>
<dbReference type="InterPro" id="IPR033985">
    <property type="entry name" value="SusD-like_N"/>
</dbReference>
<dbReference type="Gene3D" id="1.25.40.390">
    <property type="match status" value="1"/>
</dbReference>
<keyword evidence="3" id="KW-0732">Signal</keyword>
<dbReference type="SUPFAM" id="SSF48452">
    <property type="entry name" value="TPR-like"/>
    <property type="match status" value="1"/>
</dbReference>
<dbReference type="EMBL" id="CP035532">
    <property type="protein sequence ID" value="QBA20419.1"/>
    <property type="molecule type" value="Genomic_DNA"/>
</dbReference>
<comment type="subcellular location">
    <subcellularLocation>
        <location evidence="1">Cell outer membrane</location>
    </subcellularLocation>
</comment>
<dbReference type="PROSITE" id="PS51257">
    <property type="entry name" value="PROKAR_LIPOPROTEIN"/>
    <property type="match status" value="1"/>
</dbReference>
<keyword evidence="5" id="KW-0998">Cell outer membrane</keyword>
<accession>A0A411DJ77</accession>
<protein>
    <submittedName>
        <fullName evidence="8">RagB/SusD family nutrient uptake outer membrane protein</fullName>
    </submittedName>
</protein>
<gene>
    <name evidence="8" type="ORF">EU348_04195</name>
</gene>
<dbReference type="InterPro" id="IPR011990">
    <property type="entry name" value="TPR-like_helical_dom_sf"/>
</dbReference>
<feature type="domain" description="RagB/SusD" evidence="6">
    <location>
        <begin position="351"/>
        <end position="482"/>
    </location>
</feature>
<dbReference type="Pfam" id="PF14322">
    <property type="entry name" value="SusD-like_3"/>
    <property type="match status" value="1"/>
</dbReference>
<organism evidence="8">
    <name type="scientific">Chryseobacterium indologenes</name>
    <name type="common">Flavobacterium indologenes</name>
    <dbReference type="NCBI Taxonomy" id="253"/>
    <lineage>
        <taxon>Bacteria</taxon>
        <taxon>Pseudomonadati</taxon>
        <taxon>Bacteroidota</taxon>
        <taxon>Flavobacteriia</taxon>
        <taxon>Flavobacteriales</taxon>
        <taxon>Weeksellaceae</taxon>
        <taxon>Chryseobacterium group</taxon>
        <taxon>Chryseobacterium</taxon>
    </lineage>
</organism>
<evidence type="ECO:0000256" key="3">
    <source>
        <dbReference type="ARBA" id="ARBA00022729"/>
    </source>
</evidence>
<dbReference type="GO" id="GO:0009279">
    <property type="term" value="C:cell outer membrane"/>
    <property type="evidence" value="ECO:0007669"/>
    <property type="project" value="UniProtKB-SubCell"/>
</dbReference>
<comment type="similarity">
    <text evidence="2">Belongs to the SusD family.</text>
</comment>
<dbReference type="Pfam" id="PF07980">
    <property type="entry name" value="SusD_RagB"/>
    <property type="match status" value="1"/>
</dbReference>
<dbReference type="InterPro" id="IPR012944">
    <property type="entry name" value="SusD_RagB_dom"/>
</dbReference>
<dbReference type="AlphaFoldDB" id="A0A411DJ77"/>
<evidence type="ECO:0000256" key="5">
    <source>
        <dbReference type="ARBA" id="ARBA00023237"/>
    </source>
</evidence>
<evidence type="ECO:0000259" key="7">
    <source>
        <dbReference type="Pfam" id="PF14322"/>
    </source>
</evidence>